<dbReference type="EMBL" id="ML213590">
    <property type="protein sequence ID" value="TFK44309.1"/>
    <property type="molecule type" value="Genomic_DNA"/>
</dbReference>
<name>A0A5C3MFX4_9AGAR</name>
<proteinExistence type="inferred from homology"/>
<keyword evidence="9" id="KW-0812">Transmembrane</keyword>
<evidence type="ECO:0000256" key="8">
    <source>
        <dbReference type="ARBA" id="ARBA00026232"/>
    </source>
</evidence>
<evidence type="ECO:0000313" key="11">
    <source>
        <dbReference type="Proteomes" id="UP000308652"/>
    </source>
</evidence>
<evidence type="ECO:0000313" key="10">
    <source>
        <dbReference type="EMBL" id="TFK44309.1"/>
    </source>
</evidence>
<evidence type="ECO:0000256" key="7">
    <source>
        <dbReference type="ARBA" id="ARBA00025803"/>
    </source>
</evidence>
<dbReference type="PANTHER" id="PTHR13398">
    <property type="entry name" value="GDP-FUCOSE PROTEIN O-FUCOSYLTRANSFERASE 2"/>
    <property type="match status" value="1"/>
</dbReference>
<dbReference type="Proteomes" id="UP000308652">
    <property type="component" value="Unassembled WGS sequence"/>
</dbReference>
<dbReference type="OrthoDB" id="423313at2759"/>
<evidence type="ECO:0000256" key="4">
    <source>
        <dbReference type="ARBA" id="ARBA00022824"/>
    </source>
</evidence>
<dbReference type="InterPro" id="IPR019378">
    <property type="entry name" value="GDP-Fuc_O-FucTrfase"/>
</dbReference>
<keyword evidence="4" id="KW-0256">Endoplasmic reticulum</keyword>
<protein>
    <recommendedName>
        <fullName evidence="8">GDP-fucose protein O-fucosyltransferase 2</fullName>
    </recommendedName>
</protein>
<keyword evidence="3" id="KW-0808">Transferase</keyword>
<comment type="subcellular location">
    <subcellularLocation>
        <location evidence="1">Endoplasmic reticulum</location>
    </subcellularLocation>
</comment>
<dbReference type="Gene3D" id="3.40.50.11350">
    <property type="match status" value="1"/>
</dbReference>
<gene>
    <name evidence="10" type="ORF">BDQ12DRAFT_620263</name>
</gene>
<keyword evidence="9" id="KW-0472">Membrane</keyword>
<dbReference type="Pfam" id="PF10250">
    <property type="entry name" value="O-FucT"/>
    <property type="match status" value="1"/>
</dbReference>
<keyword evidence="11" id="KW-1185">Reference proteome</keyword>
<dbReference type="STRING" id="68775.A0A5C3MFX4"/>
<evidence type="ECO:0000256" key="1">
    <source>
        <dbReference type="ARBA" id="ARBA00004240"/>
    </source>
</evidence>
<feature type="transmembrane region" description="Helical" evidence="9">
    <location>
        <begin position="12"/>
        <end position="32"/>
    </location>
</feature>
<keyword evidence="5" id="KW-0294">Fucose metabolism</keyword>
<comment type="similarity">
    <text evidence="7">Belongs to the glycosyltransferase 68 family.</text>
</comment>
<keyword evidence="6" id="KW-0119">Carbohydrate metabolism</keyword>
<dbReference type="InterPro" id="IPR045130">
    <property type="entry name" value="OFUT2-like"/>
</dbReference>
<organism evidence="10 11">
    <name type="scientific">Crucibulum laeve</name>
    <dbReference type="NCBI Taxonomy" id="68775"/>
    <lineage>
        <taxon>Eukaryota</taxon>
        <taxon>Fungi</taxon>
        <taxon>Dikarya</taxon>
        <taxon>Basidiomycota</taxon>
        <taxon>Agaricomycotina</taxon>
        <taxon>Agaricomycetes</taxon>
        <taxon>Agaricomycetidae</taxon>
        <taxon>Agaricales</taxon>
        <taxon>Agaricineae</taxon>
        <taxon>Nidulariaceae</taxon>
        <taxon>Crucibulum</taxon>
    </lineage>
</organism>
<dbReference type="PANTHER" id="PTHR13398:SF0">
    <property type="entry name" value="GDP-FUCOSE PROTEIN O-FUCOSYLTRANSFERASE 2"/>
    <property type="match status" value="1"/>
</dbReference>
<dbReference type="AlphaFoldDB" id="A0A5C3MFX4"/>
<comment type="pathway">
    <text evidence="2">Protein modification; protein glycosylation.</text>
</comment>
<evidence type="ECO:0000256" key="5">
    <source>
        <dbReference type="ARBA" id="ARBA00023253"/>
    </source>
</evidence>
<dbReference type="GO" id="GO:0005783">
    <property type="term" value="C:endoplasmic reticulum"/>
    <property type="evidence" value="ECO:0007669"/>
    <property type="project" value="UniProtKB-SubCell"/>
</dbReference>
<evidence type="ECO:0000256" key="9">
    <source>
        <dbReference type="SAM" id="Phobius"/>
    </source>
</evidence>
<evidence type="ECO:0000256" key="3">
    <source>
        <dbReference type="ARBA" id="ARBA00022679"/>
    </source>
</evidence>
<evidence type="ECO:0000256" key="2">
    <source>
        <dbReference type="ARBA" id="ARBA00004922"/>
    </source>
</evidence>
<dbReference type="GO" id="GO:0046922">
    <property type="term" value="F:peptide-O-fucosyltransferase activity"/>
    <property type="evidence" value="ECO:0007669"/>
    <property type="project" value="InterPro"/>
</dbReference>
<evidence type="ECO:0000256" key="6">
    <source>
        <dbReference type="ARBA" id="ARBA00023277"/>
    </source>
</evidence>
<accession>A0A5C3MFX4</accession>
<keyword evidence="9" id="KW-1133">Transmembrane helix</keyword>
<dbReference type="GO" id="GO:0006004">
    <property type="term" value="P:fucose metabolic process"/>
    <property type="evidence" value="ECO:0007669"/>
    <property type="project" value="UniProtKB-KW"/>
</dbReference>
<reference evidence="10 11" key="1">
    <citation type="journal article" date="2019" name="Nat. Ecol. Evol.">
        <title>Megaphylogeny resolves global patterns of mushroom evolution.</title>
        <authorList>
            <person name="Varga T."/>
            <person name="Krizsan K."/>
            <person name="Foldi C."/>
            <person name="Dima B."/>
            <person name="Sanchez-Garcia M."/>
            <person name="Sanchez-Ramirez S."/>
            <person name="Szollosi G.J."/>
            <person name="Szarkandi J.G."/>
            <person name="Papp V."/>
            <person name="Albert L."/>
            <person name="Andreopoulos W."/>
            <person name="Angelini C."/>
            <person name="Antonin V."/>
            <person name="Barry K.W."/>
            <person name="Bougher N.L."/>
            <person name="Buchanan P."/>
            <person name="Buyck B."/>
            <person name="Bense V."/>
            <person name="Catcheside P."/>
            <person name="Chovatia M."/>
            <person name="Cooper J."/>
            <person name="Damon W."/>
            <person name="Desjardin D."/>
            <person name="Finy P."/>
            <person name="Geml J."/>
            <person name="Haridas S."/>
            <person name="Hughes K."/>
            <person name="Justo A."/>
            <person name="Karasinski D."/>
            <person name="Kautmanova I."/>
            <person name="Kiss B."/>
            <person name="Kocsube S."/>
            <person name="Kotiranta H."/>
            <person name="LaButti K.M."/>
            <person name="Lechner B.E."/>
            <person name="Liimatainen K."/>
            <person name="Lipzen A."/>
            <person name="Lukacs Z."/>
            <person name="Mihaltcheva S."/>
            <person name="Morgado L.N."/>
            <person name="Niskanen T."/>
            <person name="Noordeloos M.E."/>
            <person name="Ohm R.A."/>
            <person name="Ortiz-Santana B."/>
            <person name="Ovrebo C."/>
            <person name="Racz N."/>
            <person name="Riley R."/>
            <person name="Savchenko A."/>
            <person name="Shiryaev A."/>
            <person name="Soop K."/>
            <person name="Spirin V."/>
            <person name="Szebenyi C."/>
            <person name="Tomsovsky M."/>
            <person name="Tulloss R.E."/>
            <person name="Uehling J."/>
            <person name="Grigoriev I.V."/>
            <person name="Vagvolgyi C."/>
            <person name="Papp T."/>
            <person name="Martin F.M."/>
            <person name="Miettinen O."/>
            <person name="Hibbett D.S."/>
            <person name="Nagy L.G."/>
        </authorList>
    </citation>
    <scope>NUCLEOTIDE SEQUENCE [LARGE SCALE GENOMIC DNA]</scope>
    <source>
        <strain evidence="10 11">CBS 166.37</strain>
    </source>
</reference>
<dbReference type="CDD" id="cd11296">
    <property type="entry name" value="O-FucT_like"/>
    <property type="match status" value="1"/>
</dbReference>
<sequence>MSMSYLRWKRPLLPAVTLAIFGLSLISVPLLLQYHYNHPVFVWNSQLRGPPVHKCAHYLQPNSTDAWTPSKFLNGPPTKRFRDNLRKDEYYITTLANAGFTNEFMGIVNMLYLSMLSNRIPILPPFAPHHHLPYEAGVIPFGDIFDLRHLRSVIQWPILEWRDVKELSSERGDPYSPYTVEPIGCWAASAELGHPPEIVLSYVHHLGLDVSFTYVLRNTRRLPDRIGDTHVLFAPLAALVYPTGPSVEPESLPLAAMSPEGSTLSPDRHLACFDTLYYTTSVAHQDFEWEYAWSPAWNFVGQHLKFTDPILQIATLYLRNLFNVSPGQELPQFIAIHIRRGDLKDLCSGEDCYQHLATYVKAVQEVREEILLKHGVNVDKVFVASDERSPEYWSDIKKLGWRNINHTEARTNERYGQWYPIIVDVVAQSLAAGFVGTSPSTFSLVSKRRVEVWNDGPTRMVAYAR</sequence>